<dbReference type="RefSeq" id="WP_194422739.1">
    <property type="nucleotide sequence ID" value="NZ_BAAAPT010000001.1"/>
</dbReference>
<dbReference type="Proteomes" id="UP001291912">
    <property type="component" value="Unassembled WGS sequence"/>
</dbReference>
<feature type="transmembrane region" description="Helical" evidence="1">
    <location>
        <begin position="84"/>
        <end position="103"/>
    </location>
</feature>
<keyword evidence="3" id="KW-1185">Reference proteome</keyword>
<evidence type="ECO:0000256" key="1">
    <source>
        <dbReference type="SAM" id="Phobius"/>
    </source>
</evidence>
<keyword evidence="1" id="KW-0812">Transmembrane</keyword>
<feature type="transmembrane region" description="Helical" evidence="1">
    <location>
        <begin position="52"/>
        <end position="72"/>
    </location>
</feature>
<dbReference type="SUPFAM" id="SSF103473">
    <property type="entry name" value="MFS general substrate transporter"/>
    <property type="match status" value="1"/>
</dbReference>
<keyword evidence="1" id="KW-0472">Membrane</keyword>
<name>A0ABU5NA05_9MICO</name>
<comment type="caution">
    <text evidence="2">The sequence shown here is derived from an EMBL/GenBank/DDBJ whole genome shotgun (WGS) entry which is preliminary data.</text>
</comment>
<keyword evidence="1" id="KW-1133">Transmembrane helix</keyword>
<dbReference type="EMBL" id="JAWJYN010000003">
    <property type="protein sequence ID" value="MDZ8162910.1"/>
    <property type="molecule type" value="Genomic_DNA"/>
</dbReference>
<dbReference type="InterPro" id="IPR036259">
    <property type="entry name" value="MFS_trans_sf"/>
</dbReference>
<evidence type="ECO:0000313" key="3">
    <source>
        <dbReference type="Proteomes" id="UP001291912"/>
    </source>
</evidence>
<proteinExistence type="predicted"/>
<organism evidence="2 3">
    <name type="scientific">Microbacterium aquimaris</name>
    <dbReference type="NCBI Taxonomy" id="459816"/>
    <lineage>
        <taxon>Bacteria</taxon>
        <taxon>Bacillati</taxon>
        <taxon>Actinomycetota</taxon>
        <taxon>Actinomycetes</taxon>
        <taxon>Micrococcales</taxon>
        <taxon>Microbacteriaceae</taxon>
        <taxon>Microbacterium</taxon>
    </lineage>
</organism>
<sequence length="109" mass="11643">MSDPESDPTRVRAQQALQTGRRRRWLIPGGLFAAVALALFVAAFSLQVVVPLIGVGLVVALYGAMVTVAIAVADPRSRNRAMAWLMATMAMGSLVLAVVLWAAEWPTPL</sequence>
<evidence type="ECO:0000313" key="2">
    <source>
        <dbReference type="EMBL" id="MDZ8162910.1"/>
    </source>
</evidence>
<accession>A0ABU5NA05</accession>
<gene>
    <name evidence="2" type="ORF">R2Q92_13835</name>
</gene>
<reference evidence="2 3" key="1">
    <citation type="submission" date="2023-10" db="EMBL/GenBank/DDBJ databases">
        <title>Microbacterium xanthum sp. nov., isolated from seaweed.</title>
        <authorList>
            <person name="Lee S.D."/>
        </authorList>
    </citation>
    <scope>NUCLEOTIDE SEQUENCE [LARGE SCALE GENOMIC DNA]</scope>
    <source>
        <strain evidence="2 3">KCTC 19124</strain>
    </source>
</reference>
<feature type="transmembrane region" description="Helical" evidence="1">
    <location>
        <begin position="25"/>
        <end position="46"/>
    </location>
</feature>
<protein>
    <submittedName>
        <fullName evidence="2">Uncharacterized protein</fullName>
    </submittedName>
</protein>